<dbReference type="FunFam" id="3.40.50.300:FF:000589">
    <property type="entry name" value="ABC transporter, ATP-binding subunit"/>
    <property type="match status" value="1"/>
</dbReference>
<evidence type="ECO:0000256" key="2">
    <source>
        <dbReference type="ARBA" id="ARBA00005417"/>
    </source>
</evidence>
<dbReference type="Gene3D" id="3.40.50.300">
    <property type="entry name" value="P-loop containing nucleotide triphosphate hydrolases"/>
    <property type="match status" value="1"/>
</dbReference>
<dbReference type="GO" id="GO:0005524">
    <property type="term" value="F:ATP binding"/>
    <property type="evidence" value="ECO:0007669"/>
    <property type="project" value="UniProtKB-KW"/>
</dbReference>
<dbReference type="GO" id="GO:0005886">
    <property type="term" value="C:plasma membrane"/>
    <property type="evidence" value="ECO:0007669"/>
    <property type="project" value="UniProtKB-SubCell"/>
</dbReference>
<dbReference type="EMBL" id="BQKK01000003">
    <property type="protein sequence ID" value="GJN43176.1"/>
    <property type="molecule type" value="Genomic_DNA"/>
</dbReference>
<sequence>MTNVMAIRETTPYRKPVCAGKIRAMTQTQQVLQVHNLNKTYKTGKSELKAVDSLNFHVNRGEVYGLLGTNGAGKTTTLEIIEGLSSATSGKVAVFGKDPITHRSEIRPEMGIMLQSGGLPSQLTVKETLTMWQGTCSHPLEVEEVLDKVGLGHRQAVRVGVLSGGEQRRLDLACALISNPSLLFLDEPTTGLDPESRRNVWQLLLDLKAHGVTMVLTTHYLEEAEMLCDRIAIMDQGIVAAEGTLDELVAKVSSEIEFTAEQAPSVERATLLSDGTKHLISTDDLVGDTWRVLTWARENGVELRGFSARPATLEKVFLSIADQEIA</sequence>
<dbReference type="SMART" id="SM00382">
    <property type="entry name" value="AAA"/>
    <property type="match status" value="1"/>
</dbReference>
<dbReference type="Pfam" id="PF00005">
    <property type="entry name" value="ABC_tran"/>
    <property type="match status" value="1"/>
</dbReference>
<keyword evidence="3" id="KW-0813">Transport</keyword>
<keyword evidence="7" id="KW-1278">Translocase</keyword>
<protein>
    <submittedName>
        <fullName evidence="11">Multidrug ABC transporter ATP-binding protein</fullName>
    </submittedName>
</protein>
<dbReference type="GO" id="GO:0046677">
    <property type="term" value="P:response to antibiotic"/>
    <property type="evidence" value="ECO:0007669"/>
    <property type="project" value="UniProtKB-KW"/>
</dbReference>
<dbReference type="Proteomes" id="UP001054925">
    <property type="component" value="Unassembled WGS sequence"/>
</dbReference>
<dbReference type="SUPFAM" id="SSF52540">
    <property type="entry name" value="P-loop containing nucleoside triphosphate hydrolases"/>
    <property type="match status" value="1"/>
</dbReference>
<dbReference type="PROSITE" id="PS50893">
    <property type="entry name" value="ABC_TRANSPORTER_2"/>
    <property type="match status" value="1"/>
</dbReference>
<name>A0AAV5G817_CORAM</name>
<evidence type="ECO:0000256" key="6">
    <source>
        <dbReference type="ARBA" id="ARBA00022840"/>
    </source>
</evidence>
<keyword evidence="9" id="KW-0046">Antibiotic resistance</keyword>
<evidence type="ECO:0000313" key="11">
    <source>
        <dbReference type="EMBL" id="GJN43176.1"/>
    </source>
</evidence>
<dbReference type="GO" id="GO:0016887">
    <property type="term" value="F:ATP hydrolysis activity"/>
    <property type="evidence" value="ECO:0007669"/>
    <property type="project" value="InterPro"/>
</dbReference>
<organism evidence="11 12">
    <name type="scientific">Corynebacterium ammoniagenes</name>
    <name type="common">Brevibacterium ammoniagenes</name>
    <dbReference type="NCBI Taxonomy" id="1697"/>
    <lineage>
        <taxon>Bacteria</taxon>
        <taxon>Bacillati</taxon>
        <taxon>Actinomycetota</taxon>
        <taxon>Actinomycetes</taxon>
        <taxon>Mycobacteriales</taxon>
        <taxon>Corynebacteriaceae</taxon>
        <taxon>Corynebacterium</taxon>
    </lineage>
</organism>
<comment type="subcellular location">
    <subcellularLocation>
        <location evidence="1">Cell membrane</location>
        <topology evidence="1">Peripheral membrane protein</topology>
    </subcellularLocation>
</comment>
<evidence type="ECO:0000256" key="4">
    <source>
        <dbReference type="ARBA" id="ARBA00022475"/>
    </source>
</evidence>
<keyword evidence="4" id="KW-1003">Cell membrane</keyword>
<evidence type="ECO:0000256" key="3">
    <source>
        <dbReference type="ARBA" id="ARBA00022448"/>
    </source>
</evidence>
<evidence type="ECO:0000256" key="5">
    <source>
        <dbReference type="ARBA" id="ARBA00022741"/>
    </source>
</evidence>
<dbReference type="CDD" id="cd03263">
    <property type="entry name" value="ABC_subfamily_A"/>
    <property type="match status" value="1"/>
</dbReference>
<accession>A0AAV5G817</accession>
<dbReference type="AlphaFoldDB" id="A0AAV5G817"/>
<gene>
    <name evidence="11" type="ORF">CAT723_16550</name>
</gene>
<dbReference type="InterPro" id="IPR003439">
    <property type="entry name" value="ABC_transporter-like_ATP-bd"/>
</dbReference>
<evidence type="ECO:0000256" key="7">
    <source>
        <dbReference type="ARBA" id="ARBA00022967"/>
    </source>
</evidence>
<keyword evidence="6 11" id="KW-0067">ATP-binding</keyword>
<reference evidence="11" key="1">
    <citation type="submission" date="2021-12" db="EMBL/GenBank/DDBJ databases">
        <title>Draft genome sequence of Corynebacterium ammoniagenes strain T-723.</title>
        <authorList>
            <person name="Matsuzawa M."/>
            <person name="Hiratani M."/>
            <person name="Abe I."/>
            <person name="Tsuji Y."/>
            <person name="Nakamura J."/>
        </authorList>
    </citation>
    <scope>NUCLEOTIDE SEQUENCE</scope>
    <source>
        <strain evidence="11">T-723</strain>
    </source>
</reference>
<evidence type="ECO:0000256" key="1">
    <source>
        <dbReference type="ARBA" id="ARBA00004202"/>
    </source>
</evidence>
<dbReference type="PROSITE" id="PS00211">
    <property type="entry name" value="ABC_TRANSPORTER_1"/>
    <property type="match status" value="1"/>
</dbReference>
<dbReference type="InterPro" id="IPR050763">
    <property type="entry name" value="ABC_transporter_ATP-binding"/>
</dbReference>
<evidence type="ECO:0000256" key="9">
    <source>
        <dbReference type="ARBA" id="ARBA00023251"/>
    </source>
</evidence>
<comment type="caution">
    <text evidence="11">The sequence shown here is derived from an EMBL/GenBank/DDBJ whole genome shotgun (WGS) entry which is preliminary data.</text>
</comment>
<dbReference type="InterPro" id="IPR017871">
    <property type="entry name" value="ABC_transporter-like_CS"/>
</dbReference>
<dbReference type="InterPro" id="IPR003593">
    <property type="entry name" value="AAA+_ATPase"/>
</dbReference>
<feature type="domain" description="ABC transporter" evidence="10">
    <location>
        <begin position="32"/>
        <end position="261"/>
    </location>
</feature>
<keyword evidence="8" id="KW-0472">Membrane</keyword>
<keyword evidence="5" id="KW-0547">Nucleotide-binding</keyword>
<dbReference type="PANTHER" id="PTHR42711:SF5">
    <property type="entry name" value="ABC TRANSPORTER ATP-BINDING PROTEIN NATA"/>
    <property type="match status" value="1"/>
</dbReference>
<evidence type="ECO:0000313" key="12">
    <source>
        <dbReference type="Proteomes" id="UP001054925"/>
    </source>
</evidence>
<evidence type="ECO:0000256" key="8">
    <source>
        <dbReference type="ARBA" id="ARBA00023136"/>
    </source>
</evidence>
<comment type="similarity">
    <text evidence="2">Belongs to the ABC transporter superfamily.</text>
</comment>
<dbReference type="PANTHER" id="PTHR42711">
    <property type="entry name" value="ABC TRANSPORTER ATP-BINDING PROTEIN"/>
    <property type="match status" value="1"/>
</dbReference>
<proteinExistence type="inferred from homology"/>
<evidence type="ECO:0000259" key="10">
    <source>
        <dbReference type="PROSITE" id="PS50893"/>
    </source>
</evidence>
<dbReference type="InterPro" id="IPR027417">
    <property type="entry name" value="P-loop_NTPase"/>
</dbReference>
<dbReference type="GO" id="GO:0055085">
    <property type="term" value="P:transmembrane transport"/>
    <property type="evidence" value="ECO:0007669"/>
    <property type="project" value="UniProtKB-ARBA"/>
</dbReference>